<dbReference type="InterPro" id="IPR055180">
    <property type="entry name" value="HsdR_RecA-like_helicase_dom_2"/>
</dbReference>
<evidence type="ECO:0000256" key="3">
    <source>
        <dbReference type="ARBA" id="ARBA00022722"/>
    </source>
</evidence>
<dbReference type="NCBIfam" id="TIGR00348">
    <property type="entry name" value="hsdR"/>
    <property type="match status" value="1"/>
</dbReference>
<evidence type="ECO:0000313" key="12">
    <source>
        <dbReference type="EMBL" id="WZW87443.1"/>
    </source>
</evidence>
<dbReference type="InterPro" id="IPR004473">
    <property type="entry name" value="Restrct_endonuc_typeI_HsdR"/>
</dbReference>
<dbReference type="PROSITE" id="PS51192">
    <property type="entry name" value="HELICASE_ATP_BIND_1"/>
    <property type="match status" value="1"/>
</dbReference>
<evidence type="ECO:0000256" key="1">
    <source>
        <dbReference type="ARBA" id="ARBA00000851"/>
    </source>
</evidence>
<evidence type="ECO:0000256" key="2">
    <source>
        <dbReference type="ARBA" id="ARBA00008598"/>
    </source>
</evidence>
<proteinExistence type="inferred from homology"/>
<dbReference type="SUPFAM" id="SSF52540">
    <property type="entry name" value="P-loop containing nucleoside triphosphate hydrolases"/>
    <property type="match status" value="2"/>
</dbReference>
<dbReference type="InterPro" id="IPR007409">
    <property type="entry name" value="Restrct_endonuc_type1_HsdR_N"/>
</dbReference>
<reference evidence="12 13" key="1">
    <citation type="submission" date="2024-03" db="EMBL/GenBank/DDBJ databases">
        <title>Complete Genome Sequence and Annotation of Ignatzschineria larvae DSM 13226.</title>
        <authorList>
            <person name="Cantrell E."/>
            <person name="Burcham Z.M."/>
        </authorList>
    </citation>
    <scope>NUCLEOTIDE SEQUENCE [LARGE SCALE GENOMIC DNA]</scope>
    <source>
        <strain evidence="12 13">DSM 13226</strain>
    </source>
</reference>
<dbReference type="InterPro" id="IPR040980">
    <property type="entry name" value="SWI2_SNF2"/>
</dbReference>
<comment type="catalytic activity">
    <reaction evidence="1 10">
        <text>Endonucleolytic cleavage of DNA to give random double-stranded fragments with terminal 5'-phosphates, ATP is simultaneously hydrolyzed.</text>
        <dbReference type="EC" id="3.1.21.3"/>
    </reaction>
</comment>
<keyword evidence="13" id="KW-1185">Reference proteome</keyword>
<evidence type="ECO:0000259" key="11">
    <source>
        <dbReference type="PROSITE" id="PS51192"/>
    </source>
</evidence>
<evidence type="ECO:0000313" key="13">
    <source>
        <dbReference type="Proteomes" id="UP001449178"/>
    </source>
</evidence>
<dbReference type="Gene3D" id="3.40.50.300">
    <property type="entry name" value="P-loop containing nucleotide triphosphate hydrolases"/>
    <property type="match status" value="2"/>
</dbReference>
<sequence>MVKFTKEAKLEENLINQLTSGESQWIYREDLRTEKDLWTNFKEILERNNRAVLDGENLTEQEFNQIKAQLTFPNFYEAAKWISGENGIAKVQVQREDASLGTIRLNVINRADIAGGTTVYEVINQYTSRQEAGRERRFDVSLLINGLPMIHVELKNRQHPYMDSFRQIKKYLKEDKFKGIFSSVQMFVVSNGTDTRYIASSNYKYLNEKFLSKWVDADNKPITDYLDFAKQVLSIPQAHRMVTQYSITDRDKEALILLRPYQIHAIEAVKNASRVQESGYVWHTTGSGKTLTSYKVACNLLQIPAIDKTVFIVDRVDLDQQTTSSFASYAEFDPISIDETDNVNDLVKRLTSDDRTVIVTTIQKLNHLMKRMAEEEMSERSAKRYAKIKALKVAFIVDECHRAVTPQKKKELDQVFRYALWYGFTGTPIFGELKKKTTTAMLYSSAQNRPTEADSDRSCLHQYTVKEAINDGAVLGFQIEYKNPFQEDMIDEIVEYYHPNKHPEFLSDIEKEQLIPKTVYEEKDHRLKVIDSIVNQSRSKLGFTTENGIGRAYGAILTVSSIAAAQDYYALFQSVIAGNETVKISERTKAILPDFPKVAITYSISENEESSIDNQEKMAASIADYNAMYGTSYTLETIRAYNQNVNLRLARKQERYQHRDEQIDIIIVVDRLLTGFDAPAISTLFIDRPPMSAPNIIQAFSRTNRLYDQGKKFGQIVTFQTPELFMQAVNDALFLYSNGGENYVLAPSYKEAAQNLAEAFAALKNIVPTPAVVDELLIEEKRKFAKAFQELDKALSAIKTYYEFNPDSLAEEFGIIDSEMEEYYGKYQNVLEELRKNIAEDPEIEPLDIEYDLQTHHSDEINYHYILSLIQRFVPKERYTPEPQFDSGVKSQEVDDYIAQLRIENGKLADLMAQLWRNIQQSPEAYRGRNINELLGEMVNNTIEHLVDNFAKRWAVQPEQLQFVVDNFNPSKIDEPQIGEDDLRKSSNYEQYREITEKPVMRLRYNRAVKEAYTKMIIEDILPLRVQG</sequence>
<dbReference type="Pfam" id="PF22679">
    <property type="entry name" value="T1R_D3-like"/>
    <property type="match status" value="1"/>
</dbReference>
<dbReference type="EC" id="3.1.21.3" evidence="10"/>
<dbReference type="Pfam" id="PF12008">
    <property type="entry name" value="EcoR124_C"/>
    <property type="match status" value="1"/>
</dbReference>
<keyword evidence="9 10" id="KW-0238">DNA-binding</keyword>
<evidence type="ECO:0000256" key="7">
    <source>
        <dbReference type="ARBA" id="ARBA00022801"/>
    </source>
</evidence>
<dbReference type="GO" id="GO:0009035">
    <property type="term" value="F:type I site-specific deoxyribonuclease activity"/>
    <property type="evidence" value="ECO:0007669"/>
    <property type="project" value="UniProtKB-EC"/>
</dbReference>
<dbReference type="CDD" id="cd22332">
    <property type="entry name" value="HsdR_N"/>
    <property type="match status" value="1"/>
</dbReference>
<evidence type="ECO:0000256" key="9">
    <source>
        <dbReference type="ARBA" id="ARBA00023125"/>
    </source>
</evidence>
<organism evidence="12 13">
    <name type="scientific">Ignatzschineria larvae DSM 13226</name>
    <dbReference type="NCBI Taxonomy" id="1111732"/>
    <lineage>
        <taxon>Bacteria</taxon>
        <taxon>Pseudomonadati</taxon>
        <taxon>Pseudomonadota</taxon>
        <taxon>Gammaproteobacteria</taxon>
        <taxon>Cardiobacteriales</taxon>
        <taxon>Ignatzschineriaceae</taxon>
        <taxon>Ignatzschineria</taxon>
    </lineage>
</organism>
<evidence type="ECO:0000256" key="8">
    <source>
        <dbReference type="ARBA" id="ARBA00022840"/>
    </source>
</evidence>
<keyword evidence="7 10" id="KW-0378">Hydrolase</keyword>
<comment type="subunit">
    <text evidence="10">The type I restriction/modification system is composed of three polypeptides R, M and S.</text>
</comment>
<dbReference type="InterPro" id="IPR014001">
    <property type="entry name" value="Helicase_ATP-bd"/>
</dbReference>
<dbReference type="EMBL" id="CP150637">
    <property type="protein sequence ID" value="WZW87443.1"/>
    <property type="molecule type" value="Genomic_DNA"/>
</dbReference>
<keyword evidence="5 10" id="KW-0680">Restriction system</keyword>
<accession>A0ABZ3C2S4</accession>
<dbReference type="Gene3D" id="3.90.1570.50">
    <property type="match status" value="1"/>
</dbReference>
<dbReference type="InterPro" id="IPR027417">
    <property type="entry name" value="P-loop_NTPase"/>
</dbReference>
<feature type="domain" description="Helicase ATP-binding" evidence="11">
    <location>
        <begin position="270"/>
        <end position="446"/>
    </location>
</feature>
<dbReference type="Pfam" id="PF04313">
    <property type="entry name" value="HSDR_N"/>
    <property type="match status" value="1"/>
</dbReference>
<dbReference type="SMART" id="SM00487">
    <property type="entry name" value="DEXDc"/>
    <property type="match status" value="1"/>
</dbReference>
<comment type="similarity">
    <text evidence="2 10">Belongs to the HsdR family.</text>
</comment>
<dbReference type="Proteomes" id="UP001449178">
    <property type="component" value="Chromosome"/>
</dbReference>
<dbReference type="InterPro" id="IPR022625">
    <property type="entry name" value="TypeI_RM_Rsu_C"/>
</dbReference>
<comment type="function">
    <text evidence="10">Subunit R is required for both nuclease and ATPase activities, but not for modification.</text>
</comment>
<name>A0ABZ3C2S4_9GAMM</name>
<dbReference type="CDD" id="cd18800">
    <property type="entry name" value="SF2_C_EcoR124I-like"/>
    <property type="match status" value="1"/>
</dbReference>
<dbReference type="Gene3D" id="1.20.58.910">
    <property type="match status" value="1"/>
</dbReference>
<evidence type="ECO:0000256" key="5">
    <source>
        <dbReference type="ARBA" id="ARBA00022747"/>
    </source>
</evidence>
<keyword evidence="6" id="KW-0255">Endonuclease</keyword>
<dbReference type="PANTHER" id="PTHR30195:SF16">
    <property type="entry name" value="TYPE I RESTRICTION ENZYME ENDONUCLEASE SUBUNIT"/>
    <property type="match status" value="1"/>
</dbReference>
<evidence type="ECO:0000256" key="6">
    <source>
        <dbReference type="ARBA" id="ARBA00022759"/>
    </source>
</evidence>
<keyword evidence="8 10" id="KW-0067">ATP-binding</keyword>
<dbReference type="Pfam" id="PF18766">
    <property type="entry name" value="SWI2_SNF2"/>
    <property type="match status" value="1"/>
</dbReference>
<keyword evidence="4 10" id="KW-0547">Nucleotide-binding</keyword>
<evidence type="ECO:0000256" key="10">
    <source>
        <dbReference type="RuleBase" id="RU364115"/>
    </source>
</evidence>
<protein>
    <recommendedName>
        <fullName evidence="10">Type I restriction enzyme endonuclease subunit</fullName>
        <shortName evidence="10">R protein</shortName>
        <ecNumber evidence="10">3.1.21.3</ecNumber>
    </recommendedName>
</protein>
<dbReference type="InterPro" id="IPR051268">
    <property type="entry name" value="Type-I_R_enzyme_R_subunit"/>
</dbReference>
<dbReference type="RefSeq" id="WP_026878220.1">
    <property type="nucleotide sequence ID" value="NZ_AZOD01000002.1"/>
</dbReference>
<gene>
    <name evidence="12" type="ORF">WMO13_08730</name>
</gene>
<dbReference type="PANTHER" id="PTHR30195">
    <property type="entry name" value="TYPE I SITE-SPECIFIC DEOXYRIBONUCLEASE PROTEIN SUBUNIT M AND R"/>
    <property type="match status" value="1"/>
</dbReference>
<evidence type="ECO:0000256" key="4">
    <source>
        <dbReference type="ARBA" id="ARBA00022741"/>
    </source>
</evidence>
<keyword evidence="3" id="KW-0540">Nuclease</keyword>